<proteinExistence type="predicted"/>
<dbReference type="Proteomes" id="UP000587002">
    <property type="component" value="Unassembled WGS sequence"/>
</dbReference>
<keyword evidence="1" id="KW-0143">Chaperone</keyword>
<dbReference type="GO" id="GO:0000774">
    <property type="term" value="F:adenyl-nucleotide exchange factor activity"/>
    <property type="evidence" value="ECO:0007669"/>
    <property type="project" value="InterPro"/>
</dbReference>
<keyword evidence="3" id="KW-1185">Reference proteome</keyword>
<dbReference type="SUPFAM" id="SSF51064">
    <property type="entry name" value="Head domain of nucleotide exchange factor GrpE"/>
    <property type="match status" value="1"/>
</dbReference>
<gene>
    <name evidence="2" type="ORF">HNR68_000768</name>
</gene>
<dbReference type="AlphaFoldDB" id="A0A853ADY0"/>
<sequence length="108" mass="11652">MTAVTTDPLGQALAERATLIQLCMYALDRARSAGVVERLAEGLSGIGVTLVRPDGDRFDPAIHEAGGTTPTDDPALDGIIAETELVGFSDRDRVLRPPIVTVYQYRRQ</sequence>
<dbReference type="GO" id="GO:0006457">
    <property type="term" value="P:protein folding"/>
    <property type="evidence" value="ECO:0007669"/>
    <property type="project" value="InterPro"/>
</dbReference>
<dbReference type="Pfam" id="PF01025">
    <property type="entry name" value="GrpE"/>
    <property type="match status" value="1"/>
</dbReference>
<dbReference type="GO" id="GO:0051087">
    <property type="term" value="F:protein-folding chaperone binding"/>
    <property type="evidence" value="ECO:0007669"/>
    <property type="project" value="InterPro"/>
</dbReference>
<evidence type="ECO:0000256" key="1">
    <source>
        <dbReference type="ARBA" id="ARBA00023186"/>
    </source>
</evidence>
<protein>
    <recommendedName>
        <fullName evidence="4">Nucleotide exchange factor GrpE</fullName>
    </recommendedName>
</protein>
<name>A0A853ADY0_9PSEU</name>
<dbReference type="Gene3D" id="2.30.22.10">
    <property type="entry name" value="Head domain of nucleotide exchange factor GrpE"/>
    <property type="match status" value="1"/>
</dbReference>
<dbReference type="InterPro" id="IPR009012">
    <property type="entry name" value="GrpE_head"/>
</dbReference>
<organism evidence="2 3">
    <name type="scientific">Saccharopolyspora hordei</name>
    <dbReference type="NCBI Taxonomy" id="1838"/>
    <lineage>
        <taxon>Bacteria</taxon>
        <taxon>Bacillati</taxon>
        <taxon>Actinomycetota</taxon>
        <taxon>Actinomycetes</taxon>
        <taxon>Pseudonocardiales</taxon>
        <taxon>Pseudonocardiaceae</taxon>
        <taxon>Saccharopolyspora</taxon>
    </lineage>
</organism>
<evidence type="ECO:0000313" key="3">
    <source>
        <dbReference type="Proteomes" id="UP000587002"/>
    </source>
</evidence>
<comment type="caution">
    <text evidence="2">The sequence shown here is derived from an EMBL/GenBank/DDBJ whole genome shotgun (WGS) entry which is preliminary data.</text>
</comment>
<dbReference type="EMBL" id="JACCFJ010000001">
    <property type="protein sequence ID" value="NYI82138.1"/>
    <property type="molecule type" value="Genomic_DNA"/>
</dbReference>
<evidence type="ECO:0008006" key="4">
    <source>
        <dbReference type="Google" id="ProtNLM"/>
    </source>
</evidence>
<accession>A0A853ADY0</accession>
<reference evidence="2 3" key="1">
    <citation type="submission" date="2020-07" db="EMBL/GenBank/DDBJ databases">
        <title>Sequencing the genomes of 1000 actinobacteria strains.</title>
        <authorList>
            <person name="Klenk H.-P."/>
        </authorList>
    </citation>
    <scope>NUCLEOTIDE SEQUENCE [LARGE SCALE GENOMIC DNA]</scope>
    <source>
        <strain evidence="2 3">DSM 44065</strain>
    </source>
</reference>
<dbReference type="RefSeq" id="WP_179717697.1">
    <property type="nucleotide sequence ID" value="NZ_BAABFH010000001.1"/>
</dbReference>
<dbReference type="GO" id="GO:0042803">
    <property type="term" value="F:protein homodimerization activity"/>
    <property type="evidence" value="ECO:0007669"/>
    <property type="project" value="InterPro"/>
</dbReference>
<dbReference type="InterPro" id="IPR000740">
    <property type="entry name" value="GrpE"/>
</dbReference>
<evidence type="ECO:0000313" key="2">
    <source>
        <dbReference type="EMBL" id="NYI82138.1"/>
    </source>
</evidence>